<name>A0ABQ4DTT7_9ACTN</name>
<dbReference type="EMBL" id="BONW01000001">
    <property type="protein sequence ID" value="GIG85486.1"/>
    <property type="molecule type" value="Genomic_DNA"/>
</dbReference>
<comment type="caution">
    <text evidence="3">The sequence shown here is derived from an EMBL/GenBank/DDBJ whole genome shotgun (WGS) entry which is preliminary data.</text>
</comment>
<evidence type="ECO:0000313" key="4">
    <source>
        <dbReference type="Proteomes" id="UP000646749"/>
    </source>
</evidence>
<gene>
    <name evidence="3" type="ORF">Pen02_04220</name>
</gene>
<evidence type="ECO:0000313" key="3">
    <source>
        <dbReference type="EMBL" id="GIG85486.1"/>
    </source>
</evidence>
<sequence length="246" mass="26126">MSYVPSGTWHPPVQPVQPAHPSAPPGPSVWWRIGHSWWLLLPVVGFSCLAGFGFLYIGLRARRPAWWLPGVGYLLVSWTCFMLVGSTFAGGALSDLASGIFLLSWMVSITHAGILNGSWLRWRAAHRPWYAAPPHAPGWPPPMMAPPTGHFHGVPPVSPGYPPVAPASPAYGPGSPAVLGPAPMPYQPTSGSPTGSYPHALTEPHLPPPVDPYASLPLDPDLPPPVDPYSGPLPGQEPPSPPGGYR</sequence>
<keyword evidence="4" id="KW-1185">Reference proteome</keyword>
<keyword evidence="2" id="KW-0472">Membrane</keyword>
<feature type="transmembrane region" description="Helical" evidence="2">
    <location>
        <begin position="71"/>
        <end position="93"/>
    </location>
</feature>
<protein>
    <submittedName>
        <fullName evidence="3">Uncharacterized protein</fullName>
    </submittedName>
</protein>
<proteinExistence type="predicted"/>
<evidence type="ECO:0000256" key="1">
    <source>
        <dbReference type="SAM" id="MobiDB-lite"/>
    </source>
</evidence>
<feature type="region of interest" description="Disordered" evidence="1">
    <location>
        <begin position="181"/>
        <end position="246"/>
    </location>
</feature>
<keyword evidence="2" id="KW-1133">Transmembrane helix</keyword>
<feature type="transmembrane region" description="Helical" evidence="2">
    <location>
        <begin position="99"/>
        <end position="120"/>
    </location>
</feature>
<dbReference type="Proteomes" id="UP000646749">
    <property type="component" value="Unassembled WGS sequence"/>
</dbReference>
<reference evidence="3 4" key="1">
    <citation type="submission" date="2021-01" db="EMBL/GenBank/DDBJ databases">
        <title>Whole genome shotgun sequence of Plantactinospora endophytica NBRC 110450.</title>
        <authorList>
            <person name="Komaki H."/>
            <person name="Tamura T."/>
        </authorList>
    </citation>
    <scope>NUCLEOTIDE SEQUENCE [LARGE SCALE GENOMIC DNA]</scope>
    <source>
        <strain evidence="3 4">NBRC 110450</strain>
    </source>
</reference>
<evidence type="ECO:0000256" key="2">
    <source>
        <dbReference type="SAM" id="Phobius"/>
    </source>
</evidence>
<feature type="compositionally biased region" description="Pro residues" evidence="1">
    <location>
        <begin position="235"/>
        <end position="246"/>
    </location>
</feature>
<keyword evidence="2" id="KW-0812">Transmembrane</keyword>
<accession>A0ABQ4DTT7</accession>
<organism evidence="3 4">
    <name type="scientific">Plantactinospora endophytica</name>
    <dbReference type="NCBI Taxonomy" id="673535"/>
    <lineage>
        <taxon>Bacteria</taxon>
        <taxon>Bacillati</taxon>
        <taxon>Actinomycetota</taxon>
        <taxon>Actinomycetes</taxon>
        <taxon>Micromonosporales</taxon>
        <taxon>Micromonosporaceae</taxon>
        <taxon>Plantactinospora</taxon>
    </lineage>
</organism>
<feature type="transmembrane region" description="Helical" evidence="2">
    <location>
        <begin position="37"/>
        <end position="59"/>
    </location>
</feature>